<dbReference type="Proteomes" id="UP001597525">
    <property type="component" value="Unassembled WGS sequence"/>
</dbReference>
<evidence type="ECO:0000313" key="1">
    <source>
        <dbReference type="EMBL" id="MFD2967739.1"/>
    </source>
</evidence>
<dbReference type="EMBL" id="JBHUPB010000007">
    <property type="protein sequence ID" value="MFD2967739.1"/>
    <property type="molecule type" value="Genomic_DNA"/>
</dbReference>
<dbReference type="InterPro" id="IPR048012">
    <property type="entry name" value="BfmA-like_N"/>
</dbReference>
<dbReference type="RefSeq" id="WP_320183015.1">
    <property type="nucleotide sequence ID" value="NZ_CP138332.1"/>
</dbReference>
<keyword evidence="2" id="KW-1185">Reference proteome</keyword>
<comment type="caution">
    <text evidence="1">The sequence shown here is derived from an EMBL/GenBank/DDBJ whole genome shotgun (WGS) entry which is preliminary data.</text>
</comment>
<evidence type="ECO:0000313" key="2">
    <source>
        <dbReference type="Proteomes" id="UP001597525"/>
    </source>
</evidence>
<organism evidence="1 2">
    <name type="scientific">Sphingobacterium bambusae</name>
    <dbReference type="NCBI Taxonomy" id="662858"/>
    <lineage>
        <taxon>Bacteria</taxon>
        <taxon>Pseudomonadati</taxon>
        <taxon>Bacteroidota</taxon>
        <taxon>Sphingobacteriia</taxon>
        <taxon>Sphingobacteriales</taxon>
        <taxon>Sphingobacteriaceae</taxon>
        <taxon>Sphingobacterium</taxon>
    </lineage>
</organism>
<protein>
    <submittedName>
        <fullName evidence="1">BfmA/BtgA family mobilization protein</fullName>
    </submittedName>
</protein>
<proteinExistence type="predicted"/>
<accession>A0ABW6BHW8</accession>
<dbReference type="NCBIfam" id="NF041200">
    <property type="entry name" value="mob_BfmA_Nterm"/>
    <property type="match status" value="1"/>
</dbReference>
<sequence>MARIDTNVKSIRYPVPCDEKLTLLARKLKRTKRQLFIEMVDYFYRSKKDPADMNDEMLKSDLSRMGNRLVGFFRTQESELLVPIHGMTEEVLGKTAAVKGELKRIKEEHADLAKLLRENTKHAGEQLKLLTSIFDGLANKEEMRAGFRRIMEGYIKEREALGWSPSSGKKDELVRRFRQQIDKL</sequence>
<reference evidence="2" key="1">
    <citation type="journal article" date="2019" name="Int. J. Syst. Evol. Microbiol.">
        <title>The Global Catalogue of Microorganisms (GCM) 10K type strain sequencing project: providing services to taxonomists for standard genome sequencing and annotation.</title>
        <authorList>
            <consortium name="The Broad Institute Genomics Platform"/>
            <consortium name="The Broad Institute Genome Sequencing Center for Infectious Disease"/>
            <person name="Wu L."/>
            <person name="Ma J."/>
        </authorList>
    </citation>
    <scope>NUCLEOTIDE SEQUENCE [LARGE SCALE GENOMIC DNA]</scope>
    <source>
        <strain evidence="2">KCTC 22814</strain>
    </source>
</reference>
<name>A0ABW6BHW8_9SPHI</name>
<gene>
    <name evidence="1" type="ORF">ACFS7Y_10090</name>
</gene>